<dbReference type="GO" id="GO:0016020">
    <property type="term" value="C:membrane"/>
    <property type="evidence" value="ECO:0007669"/>
    <property type="project" value="InterPro"/>
</dbReference>
<dbReference type="OrthoDB" id="3192at2"/>
<dbReference type="PANTHER" id="PTHR32089">
    <property type="entry name" value="METHYL-ACCEPTING CHEMOTAXIS PROTEIN MCPB"/>
    <property type="match status" value="1"/>
</dbReference>
<dbReference type="Gene3D" id="1.10.287.950">
    <property type="entry name" value="Methyl-accepting chemotaxis protein"/>
    <property type="match status" value="1"/>
</dbReference>
<dbReference type="Proteomes" id="UP000192569">
    <property type="component" value="Chromosome I"/>
</dbReference>
<protein>
    <submittedName>
        <fullName evidence="5">Methyl-accepting chemotaxis protein (MCP) signalling domain-containing protein</fullName>
    </submittedName>
</protein>
<evidence type="ECO:0000313" key="5">
    <source>
        <dbReference type="EMBL" id="SMB91667.1"/>
    </source>
</evidence>
<dbReference type="InterPro" id="IPR029151">
    <property type="entry name" value="Sensor-like_sf"/>
</dbReference>
<dbReference type="Pfam" id="PF00015">
    <property type="entry name" value="MCPsignal"/>
    <property type="match status" value="1"/>
</dbReference>
<feature type="domain" description="Methyl-accepting transducer" evidence="4">
    <location>
        <begin position="114"/>
        <end position="277"/>
    </location>
</feature>
<dbReference type="InterPro" id="IPR004089">
    <property type="entry name" value="MCPsignal_dom"/>
</dbReference>
<evidence type="ECO:0000259" key="4">
    <source>
        <dbReference type="PROSITE" id="PS50111"/>
    </source>
</evidence>
<keyword evidence="6" id="KW-1185">Reference proteome</keyword>
<accession>A0A1W1VDZ7</accession>
<dbReference type="EMBL" id="LT838272">
    <property type="protein sequence ID" value="SMB91667.1"/>
    <property type="molecule type" value="Genomic_DNA"/>
</dbReference>
<dbReference type="SUPFAM" id="SSF58104">
    <property type="entry name" value="Methyl-accepting chemotaxis protein (MCP) signaling domain"/>
    <property type="match status" value="1"/>
</dbReference>
<feature type="coiled-coil region" evidence="3">
    <location>
        <begin position="207"/>
        <end position="238"/>
    </location>
</feature>
<dbReference type="PANTHER" id="PTHR32089:SF112">
    <property type="entry name" value="LYSOZYME-LIKE PROTEIN-RELATED"/>
    <property type="match status" value="1"/>
</dbReference>
<name>A0A1W1VDZ7_9FIRM</name>
<evidence type="ECO:0000256" key="1">
    <source>
        <dbReference type="ARBA" id="ARBA00023224"/>
    </source>
</evidence>
<dbReference type="SUPFAM" id="SSF103190">
    <property type="entry name" value="Sensory domain-like"/>
    <property type="match status" value="1"/>
</dbReference>
<keyword evidence="3" id="KW-0175">Coiled coil</keyword>
<evidence type="ECO:0000313" key="6">
    <source>
        <dbReference type="Proteomes" id="UP000192569"/>
    </source>
</evidence>
<dbReference type="SMART" id="SM00283">
    <property type="entry name" value="MA"/>
    <property type="match status" value="1"/>
</dbReference>
<dbReference type="STRING" id="698762.SAMN00808754_0500"/>
<gene>
    <name evidence="5" type="ORF">SAMN00808754_0500</name>
</gene>
<feature type="coiled-coil region" evidence="3">
    <location>
        <begin position="110"/>
        <end position="140"/>
    </location>
</feature>
<organism evidence="5 6">
    <name type="scientific">Thermanaeromonas toyohensis ToBE</name>
    <dbReference type="NCBI Taxonomy" id="698762"/>
    <lineage>
        <taxon>Bacteria</taxon>
        <taxon>Bacillati</taxon>
        <taxon>Bacillota</taxon>
        <taxon>Clostridia</taxon>
        <taxon>Neomoorellales</taxon>
        <taxon>Neomoorellaceae</taxon>
        <taxon>Thermanaeromonas</taxon>
    </lineage>
</organism>
<evidence type="ECO:0000256" key="3">
    <source>
        <dbReference type="SAM" id="Coils"/>
    </source>
</evidence>
<keyword evidence="1 2" id="KW-0807">Transducer</keyword>
<proteinExistence type="predicted"/>
<reference evidence="5 6" key="1">
    <citation type="submission" date="2017-04" db="EMBL/GenBank/DDBJ databases">
        <authorList>
            <person name="Afonso C.L."/>
            <person name="Miller P.J."/>
            <person name="Scott M.A."/>
            <person name="Spackman E."/>
            <person name="Goraichik I."/>
            <person name="Dimitrov K.M."/>
            <person name="Suarez D.L."/>
            <person name="Swayne D.E."/>
        </authorList>
    </citation>
    <scope>NUCLEOTIDE SEQUENCE [LARGE SCALE GENOMIC DNA]</scope>
    <source>
        <strain evidence="5 6">ToBE</strain>
    </source>
</reference>
<dbReference type="GO" id="GO:0007165">
    <property type="term" value="P:signal transduction"/>
    <property type="evidence" value="ECO:0007669"/>
    <property type="project" value="UniProtKB-KW"/>
</dbReference>
<evidence type="ECO:0000256" key="2">
    <source>
        <dbReference type="PROSITE-ProRule" id="PRU00284"/>
    </source>
</evidence>
<dbReference type="PROSITE" id="PS50111">
    <property type="entry name" value="CHEMOTAXIS_TRANSDUC_2"/>
    <property type="match status" value="1"/>
</dbReference>
<sequence>MVREEEYSLLYWLAELAPLFQACFPLDCTISVTDREKYLAYFRGQELDLKVKPGMAVPVGGTIEEALKTGRPSRKVIPEQVLGVPFKSTAVPIRDKKGQVVGALGIGVSLKNQEKLLEAANNITATLEEITATMQELAAAATQLADSQNKLLKLGENIREKIKKTDTILGFVQEVAETSKLLGLNAAIEAARAGEHGRGFSVVAEEIRKLASNSAQAVKEIQKVLEEIRKDVQAMYHQLAIISGISQEQAQSTHEAAGALETLSATAMNLRELAEII</sequence>
<dbReference type="RefSeq" id="WP_084663720.1">
    <property type="nucleotide sequence ID" value="NZ_LT838272.1"/>
</dbReference>
<dbReference type="AlphaFoldDB" id="A0A1W1VDZ7"/>